<keyword evidence="3" id="KW-0813">Transport</keyword>
<organism evidence="9 10">
    <name type="scientific">Bacillus lumedeiriae</name>
    <dbReference type="NCBI Taxonomy" id="3058829"/>
    <lineage>
        <taxon>Bacteria</taxon>
        <taxon>Bacillati</taxon>
        <taxon>Bacillota</taxon>
        <taxon>Bacilli</taxon>
        <taxon>Bacillales</taxon>
        <taxon>Bacillaceae</taxon>
        <taxon>Bacillus</taxon>
    </lineage>
</organism>
<evidence type="ECO:0000256" key="8">
    <source>
        <dbReference type="SAM" id="Phobius"/>
    </source>
</evidence>
<feature type="transmembrane region" description="Helical" evidence="8">
    <location>
        <begin position="164"/>
        <end position="189"/>
    </location>
</feature>
<sequence length="346" mass="36814">MNNFLSFRNKSGTVSFQAAKKTLMIFLLLSFISILLFILSLSIGSSFISPQAVVKYLFGYGSGEYDFILNTLRLPRVLLAFMVGAALAVSGLILQSIIRNPLASPDIIGVTAGASVGAIIFIVFFMGTVSLKFLPFTAIFGATVVAAVIYLLAWNKGVTPIRLVLIGIGVAAAMKAIVMLMIVLSDTAVTTKAYLWLTGSLYGTNLQDVYSMLPWMVIFIPFSLVLARTVSVKELGDDVAAGLGVKVQTQRFLLIFISVALAGSSVAFAGGIEFVGLIAPHIARMLIGRSFAGLVPISALIGGIIVVLADIVGRTAFLPLDIPAGVFTAGIGAPFFIYLLYRNRNI</sequence>
<feature type="transmembrane region" description="Helical" evidence="8">
    <location>
        <begin position="252"/>
        <end position="279"/>
    </location>
</feature>
<evidence type="ECO:0000256" key="2">
    <source>
        <dbReference type="ARBA" id="ARBA00007935"/>
    </source>
</evidence>
<feature type="transmembrane region" description="Helical" evidence="8">
    <location>
        <begin position="107"/>
        <end position="127"/>
    </location>
</feature>
<feature type="transmembrane region" description="Helical" evidence="8">
    <location>
        <begin position="291"/>
        <end position="312"/>
    </location>
</feature>
<evidence type="ECO:0000256" key="7">
    <source>
        <dbReference type="ARBA" id="ARBA00023136"/>
    </source>
</evidence>
<dbReference type="InterPro" id="IPR037294">
    <property type="entry name" value="ABC_BtuC-like"/>
</dbReference>
<feature type="transmembrane region" description="Helical" evidence="8">
    <location>
        <begin position="209"/>
        <end position="231"/>
    </location>
</feature>
<dbReference type="PANTHER" id="PTHR30472">
    <property type="entry name" value="FERRIC ENTEROBACTIN TRANSPORT SYSTEM PERMEASE PROTEIN"/>
    <property type="match status" value="1"/>
</dbReference>
<evidence type="ECO:0000256" key="4">
    <source>
        <dbReference type="ARBA" id="ARBA00022475"/>
    </source>
</evidence>
<proteinExistence type="inferred from homology"/>
<dbReference type="RefSeq" id="WP_404319189.1">
    <property type="nucleotide sequence ID" value="NZ_JAUIYO010000024.1"/>
</dbReference>
<evidence type="ECO:0000256" key="1">
    <source>
        <dbReference type="ARBA" id="ARBA00004651"/>
    </source>
</evidence>
<comment type="caution">
    <text evidence="9">The sequence shown here is derived from an EMBL/GenBank/DDBJ whole genome shotgun (WGS) entry which is preliminary data.</text>
</comment>
<feature type="transmembrane region" description="Helical" evidence="8">
    <location>
        <begin position="133"/>
        <end position="152"/>
    </location>
</feature>
<keyword evidence="5 8" id="KW-0812">Transmembrane</keyword>
<dbReference type="EMBL" id="JAUIYO010000024">
    <property type="protein sequence ID" value="MFK2827171.1"/>
    <property type="molecule type" value="Genomic_DNA"/>
</dbReference>
<dbReference type="Pfam" id="PF01032">
    <property type="entry name" value="FecCD"/>
    <property type="match status" value="1"/>
</dbReference>
<keyword evidence="4" id="KW-1003">Cell membrane</keyword>
<dbReference type="CDD" id="cd06550">
    <property type="entry name" value="TM_ABC_iron-siderophores_like"/>
    <property type="match status" value="1"/>
</dbReference>
<dbReference type="InterPro" id="IPR000522">
    <property type="entry name" value="ABC_transptr_permease_BtuC"/>
</dbReference>
<feature type="transmembrane region" description="Helical" evidence="8">
    <location>
        <begin position="25"/>
        <end position="48"/>
    </location>
</feature>
<reference evidence="9 10" key="1">
    <citation type="submission" date="2023-07" db="EMBL/GenBank/DDBJ databases">
        <title>Bacillus lucianemedeirus sp. nov, a new species isolated from an immunobiological production facility.</title>
        <authorList>
            <person name="Costa L.V."/>
            <person name="Miranda R.V.S.L."/>
            <person name="Brandao M.L.L."/>
            <person name="Reis C.M.F."/>
            <person name="Frazao A.M."/>
            <person name="Cruz F.V."/>
            <person name="Baio P.V.P."/>
            <person name="Veras J.F.C."/>
            <person name="Ramos J.N."/>
            <person name="Vieira V."/>
        </authorList>
    </citation>
    <scope>NUCLEOTIDE SEQUENCE [LARGE SCALE GENOMIC DNA]</scope>
    <source>
        <strain evidence="9 10">B190/17</strain>
    </source>
</reference>
<gene>
    <name evidence="9" type="ORF">QYG89_16230</name>
</gene>
<dbReference type="SUPFAM" id="SSF81345">
    <property type="entry name" value="ABC transporter involved in vitamin B12 uptake, BtuC"/>
    <property type="match status" value="1"/>
</dbReference>
<protein>
    <submittedName>
        <fullName evidence="9">Iron ABC transporter permease</fullName>
    </submittedName>
</protein>
<evidence type="ECO:0000313" key="9">
    <source>
        <dbReference type="EMBL" id="MFK2827171.1"/>
    </source>
</evidence>
<comment type="subcellular location">
    <subcellularLocation>
        <location evidence="1">Cell membrane</location>
        <topology evidence="1">Multi-pass membrane protein</topology>
    </subcellularLocation>
</comment>
<comment type="similarity">
    <text evidence="2">Belongs to the binding-protein-dependent transport system permease family. FecCD subfamily.</text>
</comment>
<keyword evidence="7 8" id="KW-0472">Membrane</keyword>
<dbReference type="Proteomes" id="UP001619911">
    <property type="component" value="Unassembled WGS sequence"/>
</dbReference>
<dbReference type="PANTHER" id="PTHR30472:SF24">
    <property type="entry name" value="FERRIC ENTEROBACTIN TRANSPORT SYSTEM PERMEASE PROTEIN FEPG"/>
    <property type="match status" value="1"/>
</dbReference>
<evidence type="ECO:0000256" key="3">
    <source>
        <dbReference type="ARBA" id="ARBA00022448"/>
    </source>
</evidence>
<keyword evidence="6 8" id="KW-1133">Transmembrane helix</keyword>
<feature type="transmembrane region" description="Helical" evidence="8">
    <location>
        <begin position="77"/>
        <end position="95"/>
    </location>
</feature>
<feature type="transmembrane region" description="Helical" evidence="8">
    <location>
        <begin position="324"/>
        <end position="341"/>
    </location>
</feature>
<keyword evidence="10" id="KW-1185">Reference proteome</keyword>
<name>A0ABW8ICF5_9BACI</name>
<dbReference type="Gene3D" id="1.10.3470.10">
    <property type="entry name" value="ABC transporter involved in vitamin B12 uptake, BtuC"/>
    <property type="match status" value="1"/>
</dbReference>
<evidence type="ECO:0000256" key="5">
    <source>
        <dbReference type="ARBA" id="ARBA00022692"/>
    </source>
</evidence>
<evidence type="ECO:0000256" key="6">
    <source>
        <dbReference type="ARBA" id="ARBA00022989"/>
    </source>
</evidence>
<accession>A0ABW8ICF5</accession>
<evidence type="ECO:0000313" key="10">
    <source>
        <dbReference type="Proteomes" id="UP001619911"/>
    </source>
</evidence>